<keyword evidence="3 9" id="KW-1003">Cell membrane</keyword>
<name>A0ABT8EU29_9ACTN</name>
<evidence type="ECO:0000259" key="13">
    <source>
        <dbReference type="Pfam" id="PF22599"/>
    </source>
</evidence>
<feature type="transmembrane region" description="Helical" evidence="9">
    <location>
        <begin position="429"/>
        <end position="447"/>
    </location>
</feature>
<evidence type="ECO:0000313" key="14">
    <source>
        <dbReference type="EMBL" id="MDN4161604.1"/>
    </source>
</evidence>
<dbReference type="InterPro" id="IPR054384">
    <property type="entry name" value="SecDF_P1_head"/>
</dbReference>
<evidence type="ECO:0000256" key="1">
    <source>
        <dbReference type="ARBA" id="ARBA00004651"/>
    </source>
</evidence>
<dbReference type="Pfam" id="PF22599">
    <property type="entry name" value="SecDF_P1_head"/>
    <property type="match status" value="1"/>
</dbReference>
<gene>
    <name evidence="9 14" type="primary">secD</name>
    <name evidence="14" type="ORF">QWY29_09595</name>
</gene>
<feature type="transmembrane region" description="Helical" evidence="9">
    <location>
        <begin position="454"/>
        <end position="474"/>
    </location>
</feature>
<keyword evidence="15" id="KW-1185">Reference proteome</keyword>
<dbReference type="InterPro" id="IPR048631">
    <property type="entry name" value="SecD_1st"/>
</dbReference>
<feature type="transmembrane region" description="Helical" evidence="9">
    <location>
        <begin position="12"/>
        <end position="31"/>
    </location>
</feature>
<dbReference type="Gene3D" id="3.30.1360.200">
    <property type="match status" value="1"/>
</dbReference>
<dbReference type="PANTHER" id="PTHR30081">
    <property type="entry name" value="PROTEIN-EXPORT MEMBRANE PROTEIN SEC"/>
    <property type="match status" value="1"/>
</dbReference>
<proteinExistence type="inferred from homology"/>
<dbReference type="PANTHER" id="PTHR30081:SF1">
    <property type="entry name" value="PROTEIN TRANSLOCASE SUBUNIT SECD"/>
    <property type="match status" value="1"/>
</dbReference>
<dbReference type="Gene3D" id="3.30.70.3220">
    <property type="match status" value="1"/>
</dbReference>
<evidence type="ECO:0000256" key="3">
    <source>
        <dbReference type="ARBA" id="ARBA00022475"/>
    </source>
</evidence>
<keyword evidence="7 9" id="KW-0811">Translocation</keyword>
<feature type="compositionally biased region" description="Gly residues" evidence="10">
    <location>
        <begin position="152"/>
        <end position="179"/>
    </location>
</feature>
<accession>A0ABT8EU29</accession>
<evidence type="ECO:0000256" key="2">
    <source>
        <dbReference type="ARBA" id="ARBA00022448"/>
    </source>
</evidence>
<dbReference type="InterPro" id="IPR022813">
    <property type="entry name" value="SecD/SecF_arch_bac"/>
</dbReference>
<dbReference type="Pfam" id="PF02355">
    <property type="entry name" value="SecD_SecF_C"/>
    <property type="match status" value="1"/>
</dbReference>
<comment type="function">
    <text evidence="9">Part of the Sec protein translocase complex. Interacts with the SecYEG preprotein conducting channel. SecDF uses the proton motive force (PMF) to complete protein translocation after the ATP-dependent function of SecA.</text>
</comment>
<dbReference type="InterPro" id="IPR055344">
    <property type="entry name" value="SecD_SecF_C_bact"/>
</dbReference>
<keyword evidence="8 9" id="KW-0472">Membrane</keyword>
<feature type="transmembrane region" description="Helical" evidence="9">
    <location>
        <begin position="486"/>
        <end position="505"/>
    </location>
</feature>
<sequence>MARKPRPGRTLGVFFLGMVLIYGLVAMAGSWKPELGLDLQGGTRITLIATDDDPADDSLEQARQIIDDRVNGSGVAEADVVTEGSNIIVVEVPGSSRRDLLETVKRQAQLRFRLVACSDFDPGPCAAGGGGPTIDPNATGGLPGGSVEVDPGTGGAGDGGQGGDQGNGGQGNGGQGGDQGDGDQQGTNNRPPVGFAAKNLATAEESESPDAQPSDDASDGAGDGAGDGASDEPSDEQSNAPTPAPEGGKLADDPLAWADAPNEAAIRAFNEFTCPPDGSSPNVVDDPAKPLVSCDTGERGQVVKYLLSPSAIEGTQLTDASAQIPQGTVQWVVALEFNGSGTETFANISRKLLDNGKQFAVVLDGQVLSAPTMEGLITNGQAQISGDFTEASAQSLATSLKFGALPIAFEDDVSSETIGPSLAGDQLSAGLWAGGFGLGLVMLYCLVYYRGLGIVVLGSLGVAALITYAMVLLLSETAGFTLTLPGIAGLIIAVGVTADSFILFFERIRDEMREGKSMRVAVETGWRRAKVTRLAANTVSLLSAAVLYIFATGAVKGFGFALGLSTLIDLAVLFWFTKPAVSYLARYKFFNGGGRLSGLSPETLGMDRVPAGGNA</sequence>
<dbReference type="NCBIfam" id="TIGR01129">
    <property type="entry name" value="secD"/>
    <property type="match status" value="1"/>
</dbReference>
<keyword evidence="4 9" id="KW-0812">Transmembrane</keyword>
<feature type="domain" description="Protein export membrane protein SecD/SecF C-terminal" evidence="11">
    <location>
        <begin position="413"/>
        <end position="578"/>
    </location>
</feature>
<dbReference type="Pfam" id="PF21760">
    <property type="entry name" value="SecD_1st"/>
    <property type="match status" value="1"/>
</dbReference>
<feature type="transmembrane region" description="Helical" evidence="9">
    <location>
        <begin position="557"/>
        <end position="576"/>
    </location>
</feature>
<organism evidence="14 15">
    <name type="scientific">Nocardioides abyssi</name>
    <dbReference type="NCBI Taxonomy" id="3058370"/>
    <lineage>
        <taxon>Bacteria</taxon>
        <taxon>Bacillati</taxon>
        <taxon>Actinomycetota</taxon>
        <taxon>Actinomycetes</taxon>
        <taxon>Propionibacteriales</taxon>
        <taxon>Nocardioidaceae</taxon>
        <taxon>Nocardioides</taxon>
    </lineage>
</organism>
<dbReference type="SUPFAM" id="SSF82866">
    <property type="entry name" value="Multidrug efflux transporter AcrB transmembrane domain"/>
    <property type="match status" value="1"/>
</dbReference>
<evidence type="ECO:0000256" key="4">
    <source>
        <dbReference type="ARBA" id="ARBA00022692"/>
    </source>
</evidence>
<evidence type="ECO:0000313" key="15">
    <source>
        <dbReference type="Proteomes" id="UP001168537"/>
    </source>
</evidence>
<keyword evidence="2 9" id="KW-0813">Transport</keyword>
<dbReference type="Proteomes" id="UP001168537">
    <property type="component" value="Unassembled WGS sequence"/>
</dbReference>
<feature type="region of interest" description="Disordered" evidence="10">
    <location>
        <begin position="128"/>
        <end position="254"/>
    </location>
</feature>
<keyword evidence="5 9" id="KW-0653">Protein transport</keyword>
<reference evidence="14" key="1">
    <citation type="submission" date="2023-06" db="EMBL/GenBank/DDBJ databases">
        <title>Draft genome sequence of Nocardioides sp. SOB72.</title>
        <authorList>
            <person name="Zhang G."/>
        </authorList>
    </citation>
    <scope>NUCLEOTIDE SEQUENCE</scope>
    <source>
        <strain evidence="14">SOB72</strain>
    </source>
</reference>
<dbReference type="Gene3D" id="1.20.1640.10">
    <property type="entry name" value="Multidrug efflux transporter AcrB transmembrane domain"/>
    <property type="match status" value="1"/>
</dbReference>
<dbReference type="RefSeq" id="WP_300960506.1">
    <property type="nucleotide sequence ID" value="NZ_JAUHJR010000003.1"/>
</dbReference>
<dbReference type="HAMAP" id="MF_01463_B">
    <property type="entry name" value="SecD_B"/>
    <property type="match status" value="1"/>
</dbReference>
<evidence type="ECO:0000256" key="10">
    <source>
        <dbReference type="SAM" id="MobiDB-lite"/>
    </source>
</evidence>
<evidence type="ECO:0000259" key="12">
    <source>
        <dbReference type="Pfam" id="PF21760"/>
    </source>
</evidence>
<dbReference type="EMBL" id="JAUHJR010000003">
    <property type="protein sequence ID" value="MDN4161604.1"/>
    <property type="molecule type" value="Genomic_DNA"/>
</dbReference>
<comment type="subcellular location">
    <subcellularLocation>
        <location evidence="1 9">Cell membrane</location>
        <topology evidence="1 9">Multi-pass membrane protein</topology>
    </subcellularLocation>
</comment>
<evidence type="ECO:0000256" key="8">
    <source>
        <dbReference type="ARBA" id="ARBA00023136"/>
    </source>
</evidence>
<evidence type="ECO:0000256" key="9">
    <source>
        <dbReference type="HAMAP-Rule" id="MF_01463"/>
    </source>
</evidence>
<evidence type="ECO:0000259" key="11">
    <source>
        <dbReference type="Pfam" id="PF02355"/>
    </source>
</evidence>
<feature type="domain" description="Protein translocase subunit SecDF P1" evidence="12">
    <location>
        <begin position="59"/>
        <end position="116"/>
    </location>
</feature>
<comment type="similarity">
    <text evidence="9">Belongs to the SecD/SecF family. SecD subfamily.</text>
</comment>
<protein>
    <recommendedName>
        <fullName evidence="9">Protein translocase subunit SecD</fullName>
    </recommendedName>
</protein>
<feature type="transmembrane region" description="Helical" evidence="9">
    <location>
        <begin position="534"/>
        <end position="551"/>
    </location>
</feature>
<comment type="subunit">
    <text evidence="9">Forms a complex with SecF. Part of the essential Sec protein translocation apparatus which comprises SecA, SecYEG and auxiliary proteins SecDF. Other proteins may also be involved.</text>
</comment>
<dbReference type="InterPro" id="IPR048634">
    <property type="entry name" value="SecD_SecF_C"/>
</dbReference>
<comment type="caution">
    <text evidence="14">The sequence shown here is derived from an EMBL/GenBank/DDBJ whole genome shotgun (WGS) entry which is preliminary data.</text>
</comment>
<dbReference type="InterPro" id="IPR005791">
    <property type="entry name" value="SecD"/>
</dbReference>
<evidence type="ECO:0000256" key="5">
    <source>
        <dbReference type="ARBA" id="ARBA00022927"/>
    </source>
</evidence>
<evidence type="ECO:0000256" key="6">
    <source>
        <dbReference type="ARBA" id="ARBA00022989"/>
    </source>
</evidence>
<feature type="domain" description="SecDF P1 head subdomain" evidence="13">
    <location>
        <begin position="304"/>
        <end position="407"/>
    </location>
</feature>
<keyword evidence="6 9" id="KW-1133">Transmembrane helix</keyword>
<evidence type="ECO:0000256" key="7">
    <source>
        <dbReference type="ARBA" id="ARBA00023010"/>
    </source>
</evidence>
<dbReference type="NCBIfam" id="TIGR00916">
    <property type="entry name" value="2A0604s01"/>
    <property type="match status" value="1"/>
</dbReference>